<protein>
    <submittedName>
        <fullName evidence="3">PilZ domain-containing protein</fullName>
    </submittedName>
</protein>
<evidence type="ECO:0000259" key="2">
    <source>
        <dbReference type="Pfam" id="PF07238"/>
    </source>
</evidence>
<dbReference type="SUPFAM" id="SSF141371">
    <property type="entry name" value="PilZ domain-like"/>
    <property type="match status" value="1"/>
</dbReference>
<proteinExistence type="predicted"/>
<comment type="caution">
    <text evidence="3">The sequence shown here is derived from an EMBL/GenBank/DDBJ whole genome shotgun (WGS) entry which is preliminary data.</text>
</comment>
<dbReference type="Pfam" id="PF07238">
    <property type="entry name" value="PilZ"/>
    <property type="match status" value="1"/>
</dbReference>
<dbReference type="Proteomes" id="UP000664096">
    <property type="component" value="Unassembled WGS sequence"/>
</dbReference>
<evidence type="ECO:0000256" key="1">
    <source>
        <dbReference type="SAM" id="MobiDB-lite"/>
    </source>
</evidence>
<evidence type="ECO:0000313" key="4">
    <source>
        <dbReference type="Proteomes" id="UP000664096"/>
    </source>
</evidence>
<sequence>MAENAGGSASAVSALVVDLADMSCFEAVARDLNRKGCWIVSEKVDLLKKEVGLRLDGFDKLLRGQVISYGDNEAQISFQIDRAETGEKRREIRRRVLITCNVCGRTTPVSQECRIVDASKSGCRLEGDKLNRLPRDIDIFIPSLDLPIAARIVWRRRDQAGVRLNWPFEQSPEPEADLEAATEAVREQAPSVEPARRRNLRKRISAFGR</sequence>
<accession>A0A939EBS1</accession>
<feature type="region of interest" description="Disordered" evidence="1">
    <location>
        <begin position="173"/>
        <end position="197"/>
    </location>
</feature>
<dbReference type="InterPro" id="IPR009875">
    <property type="entry name" value="PilZ_domain"/>
</dbReference>
<feature type="domain" description="PilZ" evidence="2">
    <location>
        <begin position="87"/>
        <end position="171"/>
    </location>
</feature>
<dbReference type="EMBL" id="JAEKJZ010000001">
    <property type="protein sequence ID" value="MBN9669173.1"/>
    <property type="molecule type" value="Genomic_DNA"/>
</dbReference>
<gene>
    <name evidence="3" type="ORF">JF539_02410</name>
</gene>
<dbReference type="AlphaFoldDB" id="A0A939EBS1"/>
<dbReference type="RefSeq" id="WP_207138760.1">
    <property type="nucleotide sequence ID" value="NZ_JAEKJZ010000001.1"/>
</dbReference>
<reference evidence="3" key="1">
    <citation type="submission" date="2020-12" db="EMBL/GenBank/DDBJ databases">
        <title>Oil enriched cultivation method for isolating marine PHA-producing bacteria.</title>
        <authorList>
            <person name="Zheng W."/>
            <person name="Yu S."/>
            <person name="Huang Y."/>
        </authorList>
    </citation>
    <scope>NUCLEOTIDE SEQUENCE</scope>
    <source>
        <strain evidence="3">SY-2-12</strain>
    </source>
</reference>
<organism evidence="3 4">
    <name type="scientific">Roseibium aggregatum</name>
    <dbReference type="NCBI Taxonomy" id="187304"/>
    <lineage>
        <taxon>Bacteria</taxon>
        <taxon>Pseudomonadati</taxon>
        <taxon>Pseudomonadota</taxon>
        <taxon>Alphaproteobacteria</taxon>
        <taxon>Hyphomicrobiales</taxon>
        <taxon>Stappiaceae</taxon>
        <taxon>Roseibium</taxon>
    </lineage>
</organism>
<dbReference type="GO" id="GO:0035438">
    <property type="term" value="F:cyclic-di-GMP binding"/>
    <property type="evidence" value="ECO:0007669"/>
    <property type="project" value="InterPro"/>
</dbReference>
<evidence type="ECO:0000313" key="3">
    <source>
        <dbReference type="EMBL" id="MBN9669173.1"/>
    </source>
</evidence>
<name>A0A939EBS1_9HYPH</name>